<feature type="domain" description="AMP-dependent synthetase/ligase" evidence="1">
    <location>
        <begin position="24"/>
        <end position="417"/>
    </location>
</feature>
<dbReference type="NCBIfam" id="NF006754">
    <property type="entry name" value="PRK09274.1"/>
    <property type="match status" value="1"/>
</dbReference>
<comment type="caution">
    <text evidence="2">The sequence shown here is derived from an EMBL/GenBank/DDBJ whole genome shotgun (WGS) entry which is preliminary data.</text>
</comment>
<dbReference type="PROSITE" id="PS00455">
    <property type="entry name" value="AMP_BINDING"/>
    <property type="match status" value="1"/>
</dbReference>
<dbReference type="EMBL" id="WRPP01000001">
    <property type="protein sequence ID" value="MVU75901.1"/>
    <property type="molecule type" value="Genomic_DNA"/>
</dbReference>
<dbReference type="PANTHER" id="PTHR43767:SF1">
    <property type="entry name" value="NONRIBOSOMAL PEPTIDE SYNTHASE PES1 (EUROFUNG)-RELATED"/>
    <property type="match status" value="1"/>
</dbReference>
<dbReference type="PANTHER" id="PTHR43767">
    <property type="entry name" value="LONG-CHAIN-FATTY-ACID--COA LIGASE"/>
    <property type="match status" value="1"/>
</dbReference>
<dbReference type="SUPFAM" id="SSF56801">
    <property type="entry name" value="Acetyl-CoA synthetase-like"/>
    <property type="match status" value="1"/>
</dbReference>
<dbReference type="InterPro" id="IPR042099">
    <property type="entry name" value="ANL_N_sf"/>
</dbReference>
<reference evidence="2 3" key="1">
    <citation type="submission" date="2019-12" db="EMBL/GenBank/DDBJ databases">
        <title>Nocardia sp. nov. ET3-3 isolated from soil.</title>
        <authorList>
            <person name="Kanchanasin P."/>
            <person name="Tanasupawat S."/>
            <person name="Yuki M."/>
            <person name="Kudo T."/>
        </authorList>
    </citation>
    <scope>NUCLEOTIDE SEQUENCE [LARGE SCALE GENOMIC DNA]</scope>
    <source>
        <strain evidence="2 3">ET3-3</strain>
    </source>
</reference>
<gene>
    <name evidence="2" type="ORF">GPX89_01425</name>
</gene>
<dbReference type="Proteomes" id="UP000466794">
    <property type="component" value="Unassembled WGS sequence"/>
</dbReference>
<evidence type="ECO:0000259" key="1">
    <source>
        <dbReference type="Pfam" id="PF00501"/>
    </source>
</evidence>
<keyword evidence="3" id="KW-1185">Reference proteome</keyword>
<dbReference type="InterPro" id="IPR050237">
    <property type="entry name" value="ATP-dep_AMP-bd_enzyme"/>
</dbReference>
<evidence type="ECO:0000313" key="3">
    <source>
        <dbReference type="Proteomes" id="UP000466794"/>
    </source>
</evidence>
<sequence>MRALPGGRGRVNPLFDDPDLLLARQIEKYAGLPAVSYPTRPPGGGGSVGAAFDALTFADLGERIDAYARSFTEIGITEGIKTIVMVRPDPDLFAVIFALFRVGAVPVVVDPGMGVNRMLHCFRSVGAQAFIGVPEAHLIRIAARRTFRSVRVHVTAGARSYWGGHTLVQLADRGRAGEPVAVTHAPEDLLMIAFTTGSTGPAKGVEFTRAGFAASLRVVTDLHDRADGFVSLATVPLFGLFDLLQGAHVVLGPVDPVKVSQADPALLVEVARAFRITDLTASPALLGPLGAYLGRTGIELPALTTVISMGAPANLEALAAVRGALGARARVFTTYGATEALPLTTLEWSELDALRERTVDGAGTCVGRPLPETDSDTRVRIIRITDDEIPFWTDDLEVAPGEIGEIAATGAQVSQRYHGNPAADARAKIDERLPDGTLRRWHRIGDLAWRDSDGRLWFCGRISQRVRTAAGDLFTVQCEQIFNTHPDVHRSALVGVGRAGAQVPVLCYETHAGVDRGQGPRIERELRQLAESHEITAPIRTFLRHDGFPVDIRHNAKIGREALSEWAAARLGYDKEGNQR</sequence>
<accession>A0A7K1UNK8</accession>
<evidence type="ECO:0000313" key="2">
    <source>
        <dbReference type="EMBL" id="MVU75901.1"/>
    </source>
</evidence>
<dbReference type="Gene3D" id="3.40.50.12780">
    <property type="entry name" value="N-terminal domain of ligase-like"/>
    <property type="match status" value="1"/>
</dbReference>
<dbReference type="InterPro" id="IPR000873">
    <property type="entry name" value="AMP-dep_synth/lig_dom"/>
</dbReference>
<proteinExistence type="predicted"/>
<dbReference type="Pfam" id="PF00501">
    <property type="entry name" value="AMP-binding"/>
    <property type="match status" value="1"/>
</dbReference>
<dbReference type="AlphaFoldDB" id="A0A7K1UNK8"/>
<dbReference type="InterPro" id="IPR020845">
    <property type="entry name" value="AMP-binding_CS"/>
</dbReference>
<protein>
    <submittedName>
        <fullName evidence="2">AMP-binding protein</fullName>
    </submittedName>
</protein>
<organism evidence="2 3">
    <name type="scientific">Nocardia terrae</name>
    <dbReference type="NCBI Taxonomy" id="2675851"/>
    <lineage>
        <taxon>Bacteria</taxon>
        <taxon>Bacillati</taxon>
        <taxon>Actinomycetota</taxon>
        <taxon>Actinomycetes</taxon>
        <taxon>Mycobacteriales</taxon>
        <taxon>Nocardiaceae</taxon>
        <taxon>Nocardia</taxon>
    </lineage>
</organism>
<name>A0A7K1UNK8_9NOCA</name>